<evidence type="ECO:0000256" key="3">
    <source>
        <dbReference type="ARBA" id="ARBA00022946"/>
    </source>
</evidence>
<evidence type="ECO:0000256" key="1">
    <source>
        <dbReference type="ARBA" id="ARBA00004305"/>
    </source>
</evidence>
<proteinExistence type="inferred from homology"/>
<dbReference type="FunFam" id="3.30.70.100:FF:000003">
    <property type="entry name" value="Protein NipSnap homolog 2"/>
    <property type="match status" value="1"/>
</dbReference>
<reference evidence="7" key="2">
    <citation type="submission" date="2025-08" db="UniProtKB">
        <authorList>
            <consortium name="Ensembl"/>
        </authorList>
    </citation>
    <scope>IDENTIFICATION</scope>
</reference>
<evidence type="ECO:0000256" key="2">
    <source>
        <dbReference type="ARBA" id="ARBA00005291"/>
    </source>
</evidence>
<dbReference type="InterPro" id="IPR012577">
    <property type="entry name" value="NIPSNAP"/>
</dbReference>
<dbReference type="InterPro" id="IPR011008">
    <property type="entry name" value="Dimeric_a/b-barrel"/>
</dbReference>
<dbReference type="PANTHER" id="PTHR21017:SF11">
    <property type="entry name" value="PROTEIN NIPSNAP HOMOLOG 1"/>
    <property type="match status" value="1"/>
</dbReference>
<comment type="subcellular location">
    <subcellularLocation>
        <location evidence="1">Mitochondrion matrix</location>
    </subcellularLocation>
</comment>
<dbReference type="SUPFAM" id="SSF54909">
    <property type="entry name" value="Dimeric alpha+beta barrel"/>
    <property type="match status" value="2"/>
</dbReference>
<dbReference type="Pfam" id="PF07978">
    <property type="entry name" value="NIPSNAP"/>
    <property type="match status" value="1"/>
</dbReference>
<dbReference type="FunFam" id="3.30.70.100:FF:000007">
    <property type="entry name" value="protein NipSnap homolog 2"/>
    <property type="match status" value="1"/>
</dbReference>
<comment type="similarity">
    <text evidence="2">Belongs to the NipSnap family.</text>
</comment>
<dbReference type="AlphaFoldDB" id="A0A8C2QZH9"/>
<keyword evidence="4" id="KW-0072">Autophagy</keyword>
<protein>
    <recommendedName>
        <fullName evidence="6">NIPSNAP domain-containing protein</fullName>
    </recommendedName>
</protein>
<evidence type="ECO:0000256" key="4">
    <source>
        <dbReference type="ARBA" id="ARBA00023006"/>
    </source>
</evidence>
<accession>A0A8C2QZH9</accession>
<sequence length="301" mass="35654">MKQYTHNRRKPMNSEIFKSSFFLALQKIFMNNEKFNHLPLPSPSFYSKDNEGSWFRSLFVHKVDPRKDAHSTLLSKKETSNLYKIQFHNVKPECLDAYNSLTEAVLPKLHLDEDYPCSLVGNWNTWYGEQDQAVHLWRFSGGYPALMDCMNKLKNNQEYLEFRKERSQMLLSRRNQLLLEFSFWNEPQPRAGPNIYELRTYKLKPGTMIEWGNNWARAIKYRQENQEAVGGFFSQIGELYVVHHLWAYKDLQSREETRNAAWRKRGWDENVYYTGEHLFGSHLPRAPSENGIPSVRRSSLT</sequence>
<organism evidence="7">
    <name type="scientific">Capra hircus</name>
    <name type="common">Goat</name>
    <dbReference type="NCBI Taxonomy" id="9925"/>
    <lineage>
        <taxon>Eukaryota</taxon>
        <taxon>Metazoa</taxon>
        <taxon>Chordata</taxon>
        <taxon>Craniata</taxon>
        <taxon>Vertebrata</taxon>
        <taxon>Euteleostomi</taxon>
        <taxon>Mammalia</taxon>
        <taxon>Eutheria</taxon>
        <taxon>Laurasiatheria</taxon>
        <taxon>Artiodactyla</taxon>
        <taxon>Ruminantia</taxon>
        <taxon>Pecora</taxon>
        <taxon>Bovidae</taxon>
        <taxon>Caprinae</taxon>
        <taxon>Capra</taxon>
    </lineage>
</organism>
<evidence type="ECO:0000313" key="7">
    <source>
        <dbReference type="Ensembl" id="ENSCHIP00010019422.1"/>
    </source>
</evidence>
<evidence type="ECO:0000259" key="6">
    <source>
        <dbReference type="Pfam" id="PF07978"/>
    </source>
</evidence>
<dbReference type="GO" id="GO:0000423">
    <property type="term" value="P:mitophagy"/>
    <property type="evidence" value="ECO:0007669"/>
    <property type="project" value="UniProtKB-ARBA"/>
</dbReference>
<keyword evidence="5" id="KW-0496">Mitochondrion</keyword>
<reference evidence="7" key="1">
    <citation type="submission" date="2019-03" db="EMBL/GenBank/DDBJ databases">
        <title>Genome sequencing and reference-guided assembly of Black Bengal Goat (Capra hircus).</title>
        <authorList>
            <person name="Siddiki A.Z."/>
            <person name="Baten A."/>
            <person name="Billah M."/>
            <person name="Alam M.A.U."/>
            <person name="Shawrob K.S.M."/>
            <person name="Saha S."/>
            <person name="Chowdhury M."/>
            <person name="Rahman A.H."/>
            <person name="Stear M."/>
            <person name="Miah G."/>
            <person name="Das G.B."/>
            <person name="Hossain M.M."/>
            <person name="Kumkum M."/>
            <person name="Islam M.S."/>
            <person name="Mollah A.M."/>
            <person name="Ahsan A."/>
            <person name="Tusar F."/>
            <person name="Khan M.K.I."/>
        </authorList>
    </citation>
    <scope>NUCLEOTIDE SEQUENCE [LARGE SCALE GENOMIC DNA]</scope>
</reference>
<dbReference type="Ensembl" id="ENSCHIT00010027306.1">
    <property type="protein sequence ID" value="ENSCHIP00010019422.1"/>
    <property type="gene ID" value="ENSCHIG00010014089.1"/>
</dbReference>
<dbReference type="GO" id="GO:0019233">
    <property type="term" value="P:sensory perception of pain"/>
    <property type="evidence" value="ECO:0007669"/>
    <property type="project" value="TreeGrafter"/>
</dbReference>
<evidence type="ECO:0000256" key="5">
    <source>
        <dbReference type="ARBA" id="ARBA00023128"/>
    </source>
</evidence>
<keyword evidence="3" id="KW-0809">Transit peptide</keyword>
<dbReference type="InterPro" id="IPR051557">
    <property type="entry name" value="NipSnap_domain"/>
</dbReference>
<dbReference type="Gene3D" id="3.30.70.100">
    <property type="match status" value="2"/>
</dbReference>
<feature type="domain" description="NIPSNAP" evidence="6">
    <location>
        <begin position="196"/>
        <end position="277"/>
    </location>
</feature>
<dbReference type="PANTHER" id="PTHR21017">
    <property type="entry name" value="NIPSNAP-RELATED"/>
    <property type="match status" value="1"/>
</dbReference>
<name>A0A8C2QZH9_CAPHI</name>
<dbReference type="GO" id="GO:0005759">
    <property type="term" value="C:mitochondrial matrix"/>
    <property type="evidence" value="ECO:0007669"/>
    <property type="project" value="UniProtKB-SubCell"/>
</dbReference>